<keyword evidence="1 7" id="KW-0808">Transferase</keyword>
<keyword evidence="3 7" id="KW-0418">Kinase</keyword>
<dbReference type="PANTHER" id="PTHR43289">
    <property type="entry name" value="MITOGEN-ACTIVATED PROTEIN KINASE KINASE KINASE 20-RELATED"/>
    <property type="match status" value="1"/>
</dbReference>
<evidence type="ECO:0000313" key="7">
    <source>
        <dbReference type="EMBL" id="TWT88319.1"/>
    </source>
</evidence>
<gene>
    <name evidence="7" type="primary">prkC_5</name>
    <name evidence="7" type="ORF">Mal64_17980</name>
</gene>
<accession>A0A5C5ZLP1</accession>
<dbReference type="RefSeq" id="WP_146399271.1">
    <property type="nucleotide sequence ID" value="NZ_SJPQ01000002.1"/>
</dbReference>
<dbReference type="SUPFAM" id="SSF56112">
    <property type="entry name" value="Protein kinase-like (PK-like)"/>
    <property type="match status" value="1"/>
</dbReference>
<dbReference type="EC" id="2.7.11.1" evidence="7"/>
<proteinExistence type="predicted"/>
<dbReference type="CDD" id="cd14014">
    <property type="entry name" value="STKc_PknB_like"/>
    <property type="match status" value="1"/>
</dbReference>
<keyword evidence="5" id="KW-0472">Membrane</keyword>
<keyword evidence="5" id="KW-1133">Transmembrane helix</keyword>
<dbReference type="InterPro" id="IPR011009">
    <property type="entry name" value="Kinase-like_dom_sf"/>
</dbReference>
<evidence type="ECO:0000256" key="5">
    <source>
        <dbReference type="SAM" id="Phobius"/>
    </source>
</evidence>
<evidence type="ECO:0000256" key="3">
    <source>
        <dbReference type="ARBA" id="ARBA00022777"/>
    </source>
</evidence>
<evidence type="ECO:0000256" key="1">
    <source>
        <dbReference type="ARBA" id="ARBA00022679"/>
    </source>
</evidence>
<dbReference type="GO" id="GO:0005524">
    <property type="term" value="F:ATP binding"/>
    <property type="evidence" value="ECO:0007669"/>
    <property type="project" value="UniProtKB-KW"/>
</dbReference>
<protein>
    <submittedName>
        <fullName evidence="7">Serine/threonine-protein kinase PrkC</fullName>
        <ecNumber evidence="7">2.7.11.1</ecNumber>
    </submittedName>
</protein>
<keyword evidence="5" id="KW-0812">Transmembrane</keyword>
<dbReference type="Gene3D" id="1.10.510.10">
    <property type="entry name" value="Transferase(Phosphotransferase) domain 1"/>
    <property type="match status" value="1"/>
</dbReference>
<sequence>MSGSSPSTNPPQGDAAGNASAIAKQRFDVAFASELLESGTVNDHQLASVIRNWSIHGSTPLAEHLVGAEKLSSERAEDIKRRAAKRISDSDTARAATNTKLSAGSSLIEALEQYDKGGRVARLLRVGVGVGIGESSVRRAEGRYELLRKLGQGGLGRVWLARDQMLDRVVALKELSDDDCPSPELVDRFRREAEITGRLEHPGIVPIHQMGSDKETGAAFYTMRFLGKKTLQDEILEHHHRREEGVESPLRLRHLLRDLISICNAVGHAHAHKVVHRDLKPDNVVIDSFDQVIVIDWGLAKVLDDLAPERVSDSGGAYGLGLQTREGQLLGTLLYMSPEQAAGRIDDIDERTDIYGLGGILFSILTGCSPHELLHAEMLDSGRGERDIVTKIAAGPSPTVEAFTPDVDKALAAICAKAMAWRPHTRYESATALAEDLQLWLSGEPVSAYTEPPRAQLRRWFGRRPYLSRLLTAAAAVLFAAAMSSAFVMRQAQSADRQRVFDRMRGDAHEIELKLHAETTDLGKNTRFIASLPPIQGLIKAQANPAKDNPVVWRERLETIYSGMLRANPDYLSVAYYASQPVEGGEARLPAVRFRELARVERSVNDRSLIVVAPAISLDVVNSPFLMHAAQLAPGEVASIVRQTAADARYRQWRLESGLMVYDEATGAPFGVVTVAADISGQLREILAGLRSVVGEVYVGTGDGDIWLMADSERGPGVWREGESLVDIESRAQQALESELLPAEATDGETFFVRKFKIGINDLKASVLVRLTP</sequence>
<feature type="transmembrane region" description="Helical" evidence="5">
    <location>
        <begin position="466"/>
        <end position="489"/>
    </location>
</feature>
<dbReference type="EMBL" id="SJPQ01000002">
    <property type="protein sequence ID" value="TWT88319.1"/>
    <property type="molecule type" value="Genomic_DNA"/>
</dbReference>
<comment type="caution">
    <text evidence="7">The sequence shown here is derived from an EMBL/GenBank/DDBJ whole genome shotgun (WGS) entry which is preliminary data.</text>
</comment>
<keyword evidence="8" id="KW-1185">Reference proteome</keyword>
<dbReference type="GO" id="GO:0004674">
    <property type="term" value="F:protein serine/threonine kinase activity"/>
    <property type="evidence" value="ECO:0007669"/>
    <property type="project" value="UniProtKB-EC"/>
</dbReference>
<dbReference type="Pfam" id="PF00069">
    <property type="entry name" value="Pkinase"/>
    <property type="match status" value="1"/>
</dbReference>
<dbReference type="InterPro" id="IPR000719">
    <property type="entry name" value="Prot_kinase_dom"/>
</dbReference>
<reference evidence="7 8" key="1">
    <citation type="submission" date="2019-02" db="EMBL/GenBank/DDBJ databases">
        <title>Deep-cultivation of Planctomycetes and their phenomic and genomic characterization uncovers novel biology.</title>
        <authorList>
            <person name="Wiegand S."/>
            <person name="Jogler M."/>
            <person name="Boedeker C."/>
            <person name="Pinto D."/>
            <person name="Vollmers J."/>
            <person name="Rivas-Marin E."/>
            <person name="Kohn T."/>
            <person name="Peeters S.H."/>
            <person name="Heuer A."/>
            <person name="Rast P."/>
            <person name="Oberbeckmann S."/>
            <person name="Bunk B."/>
            <person name="Jeske O."/>
            <person name="Meyerdierks A."/>
            <person name="Storesund J.E."/>
            <person name="Kallscheuer N."/>
            <person name="Luecker S."/>
            <person name="Lage O.M."/>
            <person name="Pohl T."/>
            <person name="Merkel B.J."/>
            <person name="Hornburger P."/>
            <person name="Mueller R.-W."/>
            <person name="Bruemmer F."/>
            <person name="Labrenz M."/>
            <person name="Spormann A.M."/>
            <person name="Op Den Camp H."/>
            <person name="Overmann J."/>
            <person name="Amann R."/>
            <person name="Jetten M.S.M."/>
            <person name="Mascher T."/>
            <person name="Medema M.H."/>
            <person name="Devos D.P."/>
            <person name="Kaster A.-K."/>
            <person name="Ovreas L."/>
            <person name="Rohde M."/>
            <person name="Galperin M.Y."/>
            <person name="Jogler C."/>
        </authorList>
    </citation>
    <scope>NUCLEOTIDE SEQUENCE [LARGE SCALE GENOMIC DNA]</scope>
    <source>
        <strain evidence="7 8">Mal64</strain>
    </source>
</reference>
<dbReference type="OrthoDB" id="500858at2"/>
<name>A0A5C5ZLP1_9BACT</name>
<dbReference type="SMART" id="SM00220">
    <property type="entry name" value="S_TKc"/>
    <property type="match status" value="1"/>
</dbReference>
<evidence type="ECO:0000256" key="2">
    <source>
        <dbReference type="ARBA" id="ARBA00022741"/>
    </source>
</evidence>
<feature type="domain" description="Protein kinase" evidence="6">
    <location>
        <begin position="144"/>
        <end position="441"/>
    </location>
</feature>
<organism evidence="7 8">
    <name type="scientific">Pseudobythopirellula maris</name>
    <dbReference type="NCBI Taxonomy" id="2527991"/>
    <lineage>
        <taxon>Bacteria</taxon>
        <taxon>Pseudomonadati</taxon>
        <taxon>Planctomycetota</taxon>
        <taxon>Planctomycetia</taxon>
        <taxon>Pirellulales</taxon>
        <taxon>Lacipirellulaceae</taxon>
        <taxon>Pseudobythopirellula</taxon>
    </lineage>
</organism>
<evidence type="ECO:0000259" key="6">
    <source>
        <dbReference type="PROSITE" id="PS50011"/>
    </source>
</evidence>
<keyword evidence="2" id="KW-0547">Nucleotide-binding</keyword>
<dbReference type="PANTHER" id="PTHR43289:SF6">
    <property type="entry name" value="SERINE_THREONINE-PROTEIN KINASE NEKL-3"/>
    <property type="match status" value="1"/>
</dbReference>
<evidence type="ECO:0000313" key="8">
    <source>
        <dbReference type="Proteomes" id="UP000315440"/>
    </source>
</evidence>
<dbReference type="Gene3D" id="3.30.200.20">
    <property type="entry name" value="Phosphorylase Kinase, domain 1"/>
    <property type="match status" value="1"/>
</dbReference>
<dbReference type="PROSITE" id="PS00108">
    <property type="entry name" value="PROTEIN_KINASE_ST"/>
    <property type="match status" value="1"/>
</dbReference>
<keyword evidence="4" id="KW-0067">ATP-binding</keyword>
<dbReference type="InterPro" id="IPR008271">
    <property type="entry name" value="Ser/Thr_kinase_AS"/>
</dbReference>
<dbReference type="PROSITE" id="PS50011">
    <property type="entry name" value="PROTEIN_KINASE_DOM"/>
    <property type="match status" value="1"/>
</dbReference>
<dbReference type="AlphaFoldDB" id="A0A5C5ZLP1"/>
<evidence type="ECO:0000256" key="4">
    <source>
        <dbReference type="ARBA" id="ARBA00022840"/>
    </source>
</evidence>
<dbReference type="Proteomes" id="UP000315440">
    <property type="component" value="Unassembled WGS sequence"/>
</dbReference>